<gene>
    <name evidence="1" type="ORF">ZHD862_LOCUS23897</name>
</gene>
<organism evidence="1 2">
    <name type="scientific">Rotaria sordida</name>
    <dbReference type="NCBI Taxonomy" id="392033"/>
    <lineage>
        <taxon>Eukaryota</taxon>
        <taxon>Metazoa</taxon>
        <taxon>Spiralia</taxon>
        <taxon>Gnathifera</taxon>
        <taxon>Rotifera</taxon>
        <taxon>Eurotatoria</taxon>
        <taxon>Bdelloidea</taxon>
        <taxon>Philodinida</taxon>
        <taxon>Philodinidae</taxon>
        <taxon>Rotaria</taxon>
    </lineage>
</organism>
<accession>A0A814XXA5</accession>
<reference evidence="1" key="1">
    <citation type="submission" date="2021-02" db="EMBL/GenBank/DDBJ databases">
        <authorList>
            <person name="Nowell W R."/>
        </authorList>
    </citation>
    <scope>NUCLEOTIDE SEQUENCE</scope>
</reference>
<dbReference type="AlphaFoldDB" id="A0A814XXA5"/>
<dbReference type="InterPro" id="IPR027417">
    <property type="entry name" value="P-loop_NTPase"/>
</dbReference>
<protein>
    <submittedName>
        <fullName evidence="1">Uncharacterized protein</fullName>
    </submittedName>
</protein>
<proteinExistence type="predicted"/>
<evidence type="ECO:0000313" key="1">
    <source>
        <dbReference type="EMBL" id="CAF1221666.1"/>
    </source>
</evidence>
<name>A0A814XXA5_9BILA</name>
<dbReference type="EMBL" id="CAJNOT010001586">
    <property type="protein sequence ID" value="CAF1221666.1"/>
    <property type="molecule type" value="Genomic_DNA"/>
</dbReference>
<dbReference type="Proteomes" id="UP000663864">
    <property type="component" value="Unassembled WGS sequence"/>
</dbReference>
<comment type="caution">
    <text evidence="1">The sequence shown here is derived from an EMBL/GenBank/DDBJ whole genome shotgun (WGS) entry which is preliminary data.</text>
</comment>
<evidence type="ECO:0000313" key="2">
    <source>
        <dbReference type="Proteomes" id="UP000663864"/>
    </source>
</evidence>
<sequence>MLTDELNTLEFRHLLKVVDDIREILHHEKISLPHIVVVGDQSHDIQADLTLIDLPEDVRFGSLPICTNPLSPIEHFIINDNYNLDEVEIILSSIFLMLVVYPLNTPT</sequence>
<dbReference type="Gene3D" id="3.40.50.300">
    <property type="entry name" value="P-loop containing nucleotide triphosphate hydrolases"/>
    <property type="match status" value="1"/>
</dbReference>